<gene>
    <name evidence="1" type="ORF">J2W48_004559</name>
</gene>
<sequence>MKNNLILSKVTVKLSSQIILLLQIGLVLDVNEKEEDSSQGS</sequence>
<protein>
    <submittedName>
        <fullName evidence="1">Uncharacterized protein</fullName>
    </submittedName>
</protein>
<name>A0ABU1YED1_9FLAO</name>
<dbReference type="EMBL" id="JAVDWQ010000027">
    <property type="protein sequence ID" value="MDR7212594.1"/>
    <property type="molecule type" value="Genomic_DNA"/>
</dbReference>
<proteinExistence type="predicted"/>
<evidence type="ECO:0000313" key="2">
    <source>
        <dbReference type="Proteomes" id="UP001269081"/>
    </source>
</evidence>
<reference evidence="1 2" key="1">
    <citation type="submission" date="2023-07" db="EMBL/GenBank/DDBJ databases">
        <title>Sorghum-associated microbial communities from plants grown in Nebraska, USA.</title>
        <authorList>
            <person name="Schachtman D."/>
        </authorList>
    </citation>
    <scope>NUCLEOTIDE SEQUENCE [LARGE SCALE GENOMIC DNA]</scope>
    <source>
        <strain evidence="1 2">4129</strain>
    </source>
</reference>
<organism evidence="1 2">
    <name type="scientific">Flavobacterium piscis</name>
    <dbReference type="NCBI Taxonomy" id="1114874"/>
    <lineage>
        <taxon>Bacteria</taxon>
        <taxon>Pseudomonadati</taxon>
        <taxon>Bacteroidota</taxon>
        <taxon>Flavobacteriia</taxon>
        <taxon>Flavobacteriales</taxon>
        <taxon>Flavobacteriaceae</taxon>
        <taxon>Flavobacterium</taxon>
    </lineage>
</organism>
<keyword evidence="2" id="KW-1185">Reference proteome</keyword>
<dbReference type="Proteomes" id="UP001269081">
    <property type="component" value="Unassembled WGS sequence"/>
</dbReference>
<evidence type="ECO:0000313" key="1">
    <source>
        <dbReference type="EMBL" id="MDR7212594.1"/>
    </source>
</evidence>
<accession>A0ABU1YED1</accession>
<comment type="caution">
    <text evidence="1">The sequence shown here is derived from an EMBL/GenBank/DDBJ whole genome shotgun (WGS) entry which is preliminary data.</text>
</comment>